<keyword evidence="2" id="KW-1185">Reference proteome</keyword>
<protein>
    <submittedName>
        <fullName evidence="1">Uncharacterized protein</fullName>
    </submittedName>
</protein>
<sequence>MAKGTPGRPIIARQPAGHAALLPRRGFIASLGGLIATAALLRPLPAPASSGAELIASAQAVLRRLLATSATAARLGDYVHGILIFPSILSVGTEVKTGTGVLILDGECAGYFALTLRNPVDDAAGLESLTFYLMDMATNVAFVHAPTSLTESAALRFVAASADRQAMRARMADPLVGFPMDATGLLPRFDRPKMAMKHAPSPAELRA</sequence>
<dbReference type="Proteomes" id="UP000198281">
    <property type="component" value="Unassembled WGS sequence"/>
</dbReference>
<dbReference type="AlphaFoldDB" id="A0A239EQB0"/>
<accession>A0A239EQB0</accession>
<evidence type="ECO:0000313" key="2">
    <source>
        <dbReference type="Proteomes" id="UP000198281"/>
    </source>
</evidence>
<organism evidence="1 2">
    <name type="scientific">Edaphosphingomonas laterariae</name>
    <dbReference type="NCBI Taxonomy" id="861865"/>
    <lineage>
        <taxon>Bacteria</taxon>
        <taxon>Pseudomonadati</taxon>
        <taxon>Pseudomonadota</taxon>
        <taxon>Alphaproteobacteria</taxon>
        <taxon>Sphingomonadales</taxon>
        <taxon>Rhizorhabdaceae</taxon>
        <taxon>Edaphosphingomonas</taxon>
    </lineage>
</organism>
<name>A0A239EQB0_9SPHN</name>
<reference evidence="2" key="1">
    <citation type="submission" date="2017-06" db="EMBL/GenBank/DDBJ databases">
        <authorList>
            <person name="Varghese N."/>
            <person name="Submissions S."/>
        </authorList>
    </citation>
    <scope>NUCLEOTIDE SEQUENCE [LARGE SCALE GENOMIC DNA]</scope>
    <source>
        <strain evidence="2">LNB2</strain>
    </source>
</reference>
<dbReference type="PROSITE" id="PS51318">
    <property type="entry name" value="TAT"/>
    <property type="match status" value="1"/>
</dbReference>
<dbReference type="EMBL" id="FZOS01000007">
    <property type="protein sequence ID" value="SNS46203.1"/>
    <property type="molecule type" value="Genomic_DNA"/>
</dbReference>
<evidence type="ECO:0000313" key="1">
    <source>
        <dbReference type="EMBL" id="SNS46203.1"/>
    </source>
</evidence>
<dbReference type="InterPro" id="IPR006311">
    <property type="entry name" value="TAT_signal"/>
</dbReference>
<dbReference type="RefSeq" id="WP_089219151.1">
    <property type="nucleotide sequence ID" value="NZ_FZOS01000007.1"/>
</dbReference>
<proteinExistence type="predicted"/>
<gene>
    <name evidence="1" type="ORF">SAMN06295912_10728</name>
</gene>